<dbReference type="GO" id="GO:0005874">
    <property type="term" value="C:microtubule"/>
    <property type="evidence" value="ECO:0007669"/>
    <property type="project" value="TreeGrafter"/>
</dbReference>
<comment type="caution">
    <text evidence="2">The sequence shown here is derived from an EMBL/GenBank/DDBJ whole genome shotgun (WGS) entry which is preliminary data.</text>
</comment>
<proteinExistence type="predicted"/>
<name>A0AAN6H2K4_9PEZI</name>
<dbReference type="GO" id="GO:0048312">
    <property type="term" value="P:intracellular distribution of mitochondria"/>
    <property type="evidence" value="ECO:0007669"/>
    <property type="project" value="TreeGrafter"/>
</dbReference>
<feature type="domain" description="Dynamin N-terminal" evidence="1">
    <location>
        <begin position="15"/>
        <end position="106"/>
    </location>
</feature>
<protein>
    <recommendedName>
        <fullName evidence="1">Dynamin N-terminal domain-containing protein</fullName>
    </recommendedName>
</protein>
<dbReference type="InterPro" id="IPR027417">
    <property type="entry name" value="P-loop_NTPase"/>
</dbReference>
<dbReference type="AlphaFoldDB" id="A0AAN6H2K4"/>
<dbReference type="GO" id="GO:0003924">
    <property type="term" value="F:GTPase activity"/>
    <property type="evidence" value="ECO:0007669"/>
    <property type="project" value="TreeGrafter"/>
</dbReference>
<dbReference type="GO" id="GO:0016020">
    <property type="term" value="C:membrane"/>
    <property type="evidence" value="ECO:0007669"/>
    <property type="project" value="TreeGrafter"/>
</dbReference>
<dbReference type="GO" id="GO:0016559">
    <property type="term" value="P:peroxisome fission"/>
    <property type="evidence" value="ECO:0007669"/>
    <property type="project" value="TreeGrafter"/>
</dbReference>
<dbReference type="GO" id="GO:0005739">
    <property type="term" value="C:mitochondrion"/>
    <property type="evidence" value="ECO:0007669"/>
    <property type="project" value="TreeGrafter"/>
</dbReference>
<dbReference type="Gene3D" id="3.40.50.300">
    <property type="entry name" value="P-loop containing nucleotide triphosphate hydrolases"/>
    <property type="match status" value="1"/>
</dbReference>
<dbReference type="PANTHER" id="PTHR11566:SF21">
    <property type="entry name" value="DYNAMIN RELATED PROTEIN 1, ISOFORM A"/>
    <property type="match status" value="1"/>
</dbReference>
<evidence type="ECO:0000313" key="3">
    <source>
        <dbReference type="Proteomes" id="UP001175353"/>
    </source>
</evidence>
<dbReference type="InterPro" id="IPR045063">
    <property type="entry name" value="Dynamin_N"/>
</dbReference>
<dbReference type="PANTHER" id="PTHR11566">
    <property type="entry name" value="DYNAMIN"/>
    <property type="match status" value="1"/>
</dbReference>
<dbReference type="Pfam" id="PF00350">
    <property type="entry name" value="Dynamin_N"/>
    <property type="match status" value="1"/>
</dbReference>
<dbReference type="GO" id="GO:0008017">
    <property type="term" value="F:microtubule binding"/>
    <property type="evidence" value="ECO:0007669"/>
    <property type="project" value="TreeGrafter"/>
</dbReference>
<dbReference type="SUPFAM" id="SSF52540">
    <property type="entry name" value="P-loop containing nucleoside triphosphate hydrolases"/>
    <property type="match status" value="1"/>
</dbReference>
<dbReference type="EMBL" id="JAUJLE010000502">
    <property type="protein sequence ID" value="KAK0954513.1"/>
    <property type="molecule type" value="Genomic_DNA"/>
</dbReference>
<organism evidence="2 3">
    <name type="scientific">Friedmanniomyces endolithicus</name>
    <dbReference type="NCBI Taxonomy" id="329885"/>
    <lineage>
        <taxon>Eukaryota</taxon>
        <taxon>Fungi</taxon>
        <taxon>Dikarya</taxon>
        <taxon>Ascomycota</taxon>
        <taxon>Pezizomycotina</taxon>
        <taxon>Dothideomycetes</taxon>
        <taxon>Dothideomycetidae</taxon>
        <taxon>Mycosphaerellales</taxon>
        <taxon>Teratosphaeriaceae</taxon>
        <taxon>Friedmanniomyces</taxon>
    </lineage>
</organism>
<dbReference type="PRINTS" id="PR00195">
    <property type="entry name" value="DYNAMIN"/>
</dbReference>
<evidence type="ECO:0000313" key="2">
    <source>
        <dbReference type="EMBL" id="KAK0954513.1"/>
    </source>
</evidence>
<sequence length="276" mass="30677">MGLRGYADNDLGPAFVENVLSIKVTGPSGLYLSIVDLPGLISNPGEEQVDDDMETVHRLVDSYVEKPLTIILAVVQAGNDIANQSDIRKSKLFDKAGQRRVGIITKPDLIDEGAEKMIAALAKNQGTTKLQLGFVLLKNPSPEERENEVTGSPGSETELRYFQSSFWRDQKLGASRTFLQALLDGHIEKELPKVREEIKAMIRTIEQDIILLPPERTTIGHLRVFLSDLAMQYYSLATATLNGHYHTSHAQFFTINGTMDESNRLRALIQSQRSAL</sequence>
<accession>A0AAN6H2K4</accession>
<dbReference type="GO" id="GO:0006897">
    <property type="term" value="P:endocytosis"/>
    <property type="evidence" value="ECO:0007669"/>
    <property type="project" value="TreeGrafter"/>
</dbReference>
<reference evidence="2" key="1">
    <citation type="submission" date="2023-06" db="EMBL/GenBank/DDBJ databases">
        <title>Black Yeasts Isolated from many extreme environments.</title>
        <authorList>
            <person name="Coleine C."/>
            <person name="Stajich J.E."/>
            <person name="Selbmann L."/>
        </authorList>
    </citation>
    <scope>NUCLEOTIDE SEQUENCE</scope>
    <source>
        <strain evidence="2">CCFEE 5200</strain>
    </source>
</reference>
<dbReference type="GO" id="GO:0000266">
    <property type="term" value="P:mitochondrial fission"/>
    <property type="evidence" value="ECO:0007669"/>
    <property type="project" value="TreeGrafter"/>
</dbReference>
<dbReference type="InterPro" id="IPR022812">
    <property type="entry name" value="Dynamin"/>
</dbReference>
<evidence type="ECO:0000259" key="1">
    <source>
        <dbReference type="Pfam" id="PF00350"/>
    </source>
</evidence>
<keyword evidence="3" id="KW-1185">Reference proteome</keyword>
<dbReference type="Proteomes" id="UP001175353">
    <property type="component" value="Unassembled WGS sequence"/>
</dbReference>
<gene>
    <name evidence="2" type="ORF">LTR91_023266</name>
</gene>